<evidence type="ECO:0000259" key="4">
    <source>
        <dbReference type="PROSITE" id="PS51379"/>
    </source>
</evidence>
<feature type="domain" description="4Fe-4S ferredoxin-type" evidence="4">
    <location>
        <begin position="39"/>
        <end position="69"/>
    </location>
</feature>
<dbReference type="OrthoDB" id="9804603at2"/>
<comment type="caution">
    <text evidence="5">The sequence shown here is derived from an EMBL/GenBank/DDBJ whole genome shotgun (WGS) entry which is preliminary data.</text>
</comment>
<dbReference type="GO" id="GO:0051536">
    <property type="term" value="F:iron-sulfur cluster binding"/>
    <property type="evidence" value="ECO:0007669"/>
    <property type="project" value="UniProtKB-KW"/>
</dbReference>
<reference evidence="5 6" key="1">
    <citation type="submission" date="2019-03" db="EMBL/GenBank/DDBJ databases">
        <title>Genomic Encyclopedia of Type Strains, Phase IV (KMG-IV): sequencing the most valuable type-strain genomes for metagenomic binning, comparative biology and taxonomic classification.</title>
        <authorList>
            <person name="Goeker M."/>
        </authorList>
    </citation>
    <scope>NUCLEOTIDE SEQUENCE [LARGE SCALE GENOMIC DNA]</scope>
    <source>
        <strain evidence="5 6">DSM 25964</strain>
    </source>
</reference>
<dbReference type="Proteomes" id="UP000295066">
    <property type="component" value="Unassembled WGS sequence"/>
</dbReference>
<proteinExistence type="predicted"/>
<dbReference type="AlphaFoldDB" id="A0A4R8MA68"/>
<dbReference type="InterPro" id="IPR017900">
    <property type="entry name" value="4Fe4S_Fe_S_CS"/>
</dbReference>
<evidence type="ECO:0000313" key="5">
    <source>
        <dbReference type="EMBL" id="TDY60556.1"/>
    </source>
</evidence>
<gene>
    <name evidence="5" type="ORF">C8D99_108105</name>
</gene>
<name>A0A4R8MA68_9BACT</name>
<keyword evidence="3" id="KW-0411">Iron-sulfur</keyword>
<dbReference type="Gene3D" id="3.30.70.20">
    <property type="match status" value="1"/>
</dbReference>
<dbReference type="PANTHER" id="PTHR43122:SF1">
    <property type="entry name" value="IRON-SULFUR-BINDING PROTEIN"/>
    <property type="match status" value="1"/>
</dbReference>
<dbReference type="PROSITE" id="PS51379">
    <property type="entry name" value="4FE4S_FER_2"/>
    <property type="match status" value="2"/>
</dbReference>
<feature type="domain" description="4Fe-4S ferredoxin-type" evidence="4">
    <location>
        <begin position="4"/>
        <end position="33"/>
    </location>
</feature>
<evidence type="ECO:0000256" key="1">
    <source>
        <dbReference type="ARBA" id="ARBA00022723"/>
    </source>
</evidence>
<keyword evidence="1" id="KW-0479">Metal-binding</keyword>
<accession>A0A4R8MA68</accession>
<dbReference type="Pfam" id="PF12838">
    <property type="entry name" value="Fer4_7"/>
    <property type="match status" value="1"/>
</dbReference>
<sequence length="71" mass="7762">MAKGRIEVLEQYCKSCGLCVAACPMKVLRISEKTNAKGYRPVEQFKEGCIGCAMCAVTCPDAAIEVFKIQE</sequence>
<evidence type="ECO:0000256" key="3">
    <source>
        <dbReference type="ARBA" id="ARBA00023014"/>
    </source>
</evidence>
<dbReference type="SUPFAM" id="SSF54862">
    <property type="entry name" value="4Fe-4S ferredoxins"/>
    <property type="match status" value="1"/>
</dbReference>
<keyword evidence="6" id="KW-1185">Reference proteome</keyword>
<dbReference type="RefSeq" id="WP_133957579.1">
    <property type="nucleotide sequence ID" value="NZ_SORI01000008.1"/>
</dbReference>
<evidence type="ECO:0000313" key="6">
    <source>
        <dbReference type="Proteomes" id="UP000295066"/>
    </source>
</evidence>
<dbReference type="PROSITE" id="PS00198">
    <property type="entry name" value="4FE4S_FER_1"/>
    <property type="match status" value="1"/>
</dbReference>
<evidence type="ECO:0000256" key="2">
    <source>
        <dbReference type="ARBA" id="ARBA00023004"/>
    </source>
</evidence>
<organism evidence="5 6">
    <name type="scientific">Aminivibrio pyruvatiphilus</name>
    <dbReference type="NCBI Taxonomy" id="1005740"/>
    <lineage>
        <taxon>Bacteria</taxon>
        <taxon>Thermotogati</taxon>
        <taxon>Synergistota</taxon>
        <taxon>Synergistia</taxon>
        <taxon>Synergistales</taxon>
        <taxon>Aminobacteriaceae</taxon>
        <taxon>Aminivibrio</taxon>
    </lineage>
</organism>
<keyword evidence="2" id="KW-0408">Iron</keyword>
<protein>
    <submittedName>
        <fullName evidence="5">2-oxoglutarate ferredoxin oxidoreductase subunit delta</fullName>
    </submittedName>
</protein>
<dbReference type="GO" id="GO:0046872">
    <property type="term" value="F:metal ion binding"/>
    <property type="evidence" value="ECO:0007669"/>
    <property type="project" value="UniProtKB-KW"/>
</dbReference>
<dbReference type="PANTHER" id="PTHR43122">
    <property type="entry name" value="FERREDOXIN SUBUNIT OF PYRUVATE:FLAVODOXIN OXIDOREDUCTASE-RELATED"/>
    <property type="match status" value="1"/>
</dbReference>
<dbReference type="InterPro" id="IPR017896">
    <property type="entry name" value="4Fe4S_Fe-S-bd"/>
</dbReference>
<dbReference type="EMBL" id="SORI01000008">
    <property type="protein sequence ID" value="TDY60556.1"/>
    <property type="molecule type" value="Genomic_DNA"/>
</dbReference>